<dbReference type="OrthoDB" id="9807167at2"/>
<accession>A0A150M609</accession>
<dbReference type="RefSeq" id="WP_061568737.1">
    <property type="nucleotide sequence ID" value="NZ_LQYT01000037.1"/>
</dbReference>
<comment type="caution">
    <text evidence="2">The sequence shown here is derived from an EMBL/GenBank/DDBJ whole genome shotgun (WGS) entry which is preliminary data.</text>
</comment>
<sequence length="263" mass="29386">MKVVETSAIAAQLAGMVLGIGTPAALFIYFRKKYRISWKPFFLGLLTFFLFVQVLEAAFHGYFLYANEWTKEWLKNPWLYMLYGGLAAGIFEETGRLVMMKFALKSRRDWKDGLSFGLGHGGFEALWILGVNGVVLLSLSFFINSGSFDSLTDGQLKEALRPLRDQLVNGSPWLFLLAGLERIGAVLVHIGLSLVVLYAVKSGQLKFYWFAVLLHAIFDFPAALYQSGVIADIWLVEIFVAGVAVLSVAWIIKAKPLFERAEA</sequence>
<dbReference type="Proteomes" id="UP000075683">
    <property type="component" value="Unassembled WGS sequence"/>
</dbReference>
<evidence type="ECO:0000313" key="2">
    <source>
        <dbReference type="EMBL" id="KYD19968.1"/>
    </source>
</evidence>
<reference evidence="2 3" key="1">
    <citation type="submission" date="2016-01" db="EMBL/GenBank/DDBJ databases">
        <title>Draft Genome Sequences of Seven Thermophilic Sporeformers Isolated from Foods.</title>
        <authorList>
            <person name="Berendsen E.M."/>
            <person name="Wells-Bennik M.H."/>
            <person name="Krawcyk A.O."/>
            <person name="De Jong A."/>
            <person name="Holsappel S."/>
            <person name="Eijlander R.T."/>
            <person name="Kuipers O.P."/>
        </authorList>
    </citation>
    <scope>NUCLEOTIDE SEQUENCE [LARGE SCALE GENOMIC DNA]</scope>
    <source>
        <strain evidence="2 3">B4135</strain>
    </source>
</reference>
<feature type="transmembrane region" description="Helical" evidence="1">
    <location>
        <begin position="207"/>
        <end position="227"/>
    </location>
</feature>
<feature type="transmembrane region" description="Helical" evidence="1">
    <location>
        <begin position="78"/>
        <end position="104"/>
    </location>
</feature>
<gene>
    <name evidence="2" type="ORF">B4135_0867</name>
</gene>
<dbReference type="PATRIC" id="fig|301148.3.peg.3240"/>
<evidence type="ECO:0008006" key="4">
    <source>
        <dbReference type="Google" id="ProtNLM"/>
    </source>
</evidence>
<dbReference type="AlphaFoldDB" id="A0A150M609"/>
<proteinExistence type="predicted"/>
<dbReference type="STRING" id="301148.B4135_0867"/>
<dbReference type="PIRSF" id="PIRSF033101">
    <property type="entry name" value="UCP033101"/>
    <property type="match status" value="1"/>
</dbReference>
<organism evidence="2 3">
    <name type="scientific">Caldibacillus debilis</name>
    <dbReference type="NCBI Taxonomy" id="301148"/>
    <lineage>
        <taxon>Bacteria</taxon>
        <taxon>Bacillati</taxon>
        <taxon>Bacillota</taxon>
        <taxon>Bacilli</taxon>
        <taxon>Bacillales</taxon>
        <taxon>Bacillaceae</taxon>
        <taxon>Caldibacillus</taxon>
    </lineage>
</organism>
<feature type="transmembrane region" description="Helical" evidence="1">
    <location>
        <begin position="125"/>
        <end position="143"/>
    </location>
</feature>
<protein>
    <recommendedName>
        <fullName evidence="4">YhfC family intramembrane metalloprotease</fullName>
    </recommendedName>
</protein>
<dbReference type="InterPro" id="IPR011397">
    <property type="entry name" value="YhfC"/>
</dbReference>
<evidence type="ECO:0000313" key="3">
    <source>
        <dbReference type="Proteomes" id="UP000075683"/>
    </source>
</evidence>
<keyword evidence="1" id="KW-0812">Transmembrane</keyword>
<feature type="transmembrane region" description="Helical" evidence="1">
    <location>
        <begin position="6"/>
        <end position="30"/>
    </location>
</feature>
<dbReference type="Pfam" id="PF10086">
    <property type="entry name" value="YhfC"/>
    <property type="match status" value="1"/>
</dbReference>
<name>A0A150M609_9BACI</name>
<keyword evidence="1" id="KW-0472">Membrane</keyword>
<dbReference type="EMBL" id="LQYT01000037">
    <property type="protein sequence ID" value="KYD19968.1"/>
    <property type="molecule type" value="Genomic_DNA"/>
</dbReference>
<evidence type="ECO:0000256" key="1">
    <source>
        <dbReference type="SAM" id="Phobius"/>
    </source>
</evidence>
<feature type="transmembrane region" description="Helical" evidence="1">
    <location>
        <begin position="173"/>
        <end position="200"/>
    </location>
</feature>
<keyword evidence="1" id="KW-1133">Transmembrane helix</keyword>
<feature type="transmembrane region" description="Helical" evidence="1">
    <location>
        <begin position="233"/>
        <end position="252"/>
    </location>
</feature>
<feature type="transmembrane region" description="Helical" evidence="1">
    <location>
        <begin position="42"/>
        <end position="66"/>
    </location>
</feature>